<dbReference type="GeneID" id="37127646"/>
<keyword evidence="2" id="KW-1185">Reference proteome</keyword>
<dbReference type="Proteomes" id="UP000247647">
    <property type="component" value="Unassembled WGS sequence"/>
</dbReference>
<sequence length="225" mass="24762">MEGIHARGPLLVVTAILTGKYHGLPGLGTVQRHRLTGRDGVEWREIAGRPSCAEPAICRGPTREWQMQASAKHAGGHCKSSKMGADLMLTGDFHGGDPSRSATRYYTTLNPGTPEVTSFIAPITQNEMDICLDPLSQRPDMIYFVPSRTFHTTSDIPEATGRTQQLRPRTKPARKEATVGRSVGWRCRNWGAIMLMRQGFSAERVNATSSTTELGLQLDYLLGIR</sequence>
<protein>
    <submittedName>
        <fullName evidence="1">Uncharacterized protein</fullName>
    </submittedName>
</protein>
<evidence type="ECO:0000313" key="2">
    <source>
        <dbReference type="Proteomes" id="UP000247647"/>
    </source>
</evidence>
<gene>
    <name evidence="1" type="ORF">BO87DRAFT_395520</name>
</gene>
<accession>A0A318YP09</accession>
<dbReference type="RefSeq" id="XP_025481512.1">
    <property type="nucleotide sequence ID" value="XM_025625190.1"/>
</dbReference>
<dbReference type="EMBL" id="KZ821454">
    <property type="protein sequence ID" value="PYH36034.1"/>
    <property type="molecule type" value="Genomic_DNA"/>
</dbReference>
<dbReference type="AlphaFoldDB" id="A0A318YP09"/>
<organism evidence="1 2">
    <name type="scientific">Aspergillus neoniger (strain CBS 115656)</name>
    <dbReference type="NCBI Taxonomy" id="1448310"/>
    <lineage>
        <taxon>Eukaryota</taxon>
        <taxon>Fungi</taxon>
        <taxon>Dikarya</taxon>
        <taxon>Ascomycota</taxon>
        <taxon>Pezizomycotina</taxon>
        <taxon>Eurotiomycetes</taxon>
        <taxon>Eurotiomycetidae</taxon>
        <taxon>Eurotiales</taxon>
        <taxon>Aspergillaceae</taxon>
        <taxon>Aspergillus</taxon>
        <taxon>Aspergillus subgen. Circumdati</taxon>
    </lineage>
</organism>
<reference evidence="1" key="1">
    <citation type="submission" date="2016-12" db="EMBL/GenBank/DDBJ databases">
        <title>The genomes of Aspergillus section Nigri reveals drivers in fungal speciation.</title>
        <authorList>
            <consortium name="DOE Joint Genome Institute"/>
            <person name="Vesth T.C."/>
            <person name="Nybo J."/>
            <person name="Theobald S."/>
            <person name="Brandl J."/>
            <person name="Frisvad J.C."/>
            <person name="Nielsen K.F."/>
            <person name="Lyhne E.K."/>
            <person name="Kogle M.E."/>
            <person name="Kuo A."/>
            <person name="Riley R."/>
            <person name="Clum A."/>
            <person name="Nolan M."/>
            <person name="Lipzen A."/>
            <person name="Salamov A."/>
            <person name="Henrissat B."/>
            <person name="Wiebenga A."/>
            <person name="De Vries R.P."/>
            <person name="Grigoriev I.V."/>
            <person name="Mortensen U.H."/>
            <person name="Andersen M.R."/>
            <person name="Baker S.E."/>
        </authorList>
    </citation>
    <scope>NUCLEOTIDE SEQUENCE [LARGE SCALE GENOMIC DNA]</scope>
    <source>
        <strain evidence="1">CBS 115656</strain>
    </source>
</reference>
<proteinExistence type="predicted"/>
<name>A0A318YP09_ASPNB</name>
<evidence type="ECO:0000313" key="1">
    <source>
        <dbReference type="EMBL" id="PYH36034.1"/>
    </source>
</evidence>